<name>A0A147H2E7_9BURK</name>
<reference evidence="3 4" key="1">
    <citation type="journal article" date="2016" name="Front. Microbiol.">
        <title>Genomic Resource of Rice Seed Associated Bacteria.</title>
        <authorList>
            <person name="Midha S."/>
            <person name="Bansal K."/>
            <person name="Sharma S."/>
            <person name="Kumar N."/>
            <person name="Patil P.P."/>
            <person name="Chaudhry V."/>
            <person name="Patil P.B."/>
        </authorList>
    </citation>
    <scope>NUCLEOTIDE SEQUENCE [LARGE SCALE GENOMIC DNA]</scope>
    <source>
        <strain evidence="3 4">NS331</strain>
    </source>
</reference>
<keyword evidence="2" id="KW-0560">Oxidoreductase</keyword>
<dbReference type="SUPFAM" id="SSF54427">
    <property type="entry name" value="NTF2-like"/>
    <property type="match status" value="1"/>
</dbReference>
<protein>
    <submittedName>
        <fullName evidence="3">Phenylpropionate dioxygenase</fullName>
    </submittedName>
</protein>
<dbReference type="InterPro" id="IPR000391">
    <property type="entry name" value="Rng_hydr_dOase-bsu"/>
</dbReference>
<evidence type="ECO:0000313" key="3">
    <source>
        <dbReference type="EMBL" id="KTT24123.1"/>
    </source>
</evidence>
<dbReference type="GO" id="GO:0019380">
    <property type="term" value="P:3-phenylpropionate catabolic process"/>
    <property type="evidence" value="ECO:0007669"/>
    <property type="project" value="TreeGrafter"/>
</dbReference>
<dbReference type="EMBL" id="LDSL01000043">
    <property type="protein sequence ID" value="KTT24123.1"/>
    <property type="molecule type" value="Genomic_DNA"/>
</dbReference>
<organism evidence="3 4">
    <name type="scientific">Pseudacidovorax intermedius</name>
    <dbReference type="NCBI Taxonomy" id="433924"/>
    <lineage>
        <taxon>Bacteria</taxon>
        <taxon>Pseudomonadati</taxon>
        <taxon>Pseudomonadota</taxon>
        <taxon>Betaproteobacteria</taxon>
        <taxon>Burkholderiales</taxon>
        <taxon>Comamonadaceae</taxon>
        <taxon>Pseudacidovorax</taxon>
    </lineage>
</organism>
<sequence length="165" mass="18942">MADLTPATVTREQLVDFVLHEARLLDEKRFDEWNALFTDDAIYWVPLTPGQPDGLSHTSHLYEDKLLRDLRIERFKSPRAFSQQPPSRCQHVLQLPGLESRDEAANRFVMRTPFHYSEAQADEMLFLTGVAWHHLCVEGGALRMTLKRVDLINSDAALPAVQLFL</sequence>
<dbReference type="PANTHER" id="PTHR41534">
    <property type="entry name" value="BLR3401 PROTEIN"/>
    <property type="match status" value="1"/>
</dbReference>
<evidence type="ECO:0000256" key="1">
    <source>
        <dbReference type="ARBA" id="ARBA00009570"/>
    </source>
</evidence>
<dbReference type="GO" id="GO:0051213">
    <property type="term" value="F:dioxygenase activity"/>
    <property type="evidence" value="ECO:0007669"/>
    <property type="project" value="UniProtKB-KW"/>
</dbReference>
<dbReference type="AlphaFoldDB" id="A0A147H2E7"/>
<proteinExistence type="inferred from homology"/>
<comment type="caution">
    <text evidence="3">The sequence shown here is derived from an EMBL/GenBank/DDBJ whole genome shotgun (WGS) entry which is preliminary data.</text>
</comment>
<dbReference type="OrthoDB" id="7062869at2"/>
<gene>
    <name evidence="3" type="ORF">NS331_06555</name>
</gene>
<accession>A0A147H2E7</accession>
<comment type="similarity">
    <text evidence="1">Belongs to the bacterial ring-hydroxylating dioxygenase beta subunit family.</text>
</comment>
<dbReference type="RefSeq" id="WP_058641202.1">
    <property type="nucleotide sequence ID" value="NZ_LDSL01000043.1"/>
</dbReference>
<dbReference type="InterPro" id="IPR032710">
    <property type="entry name" value="NTF2-like_dom_sf"/>
</dbReference>
<evidence type="ECO:0000313" key="4">
    <source>
        <dbReference type="Proteomes" id="UP000072741"/>
    </source>
</evidence>
<dbReference type="PANTHER" id="PTHR41534:SF1">
    <property type="entry name" value="BLR3401 PROTEIN"/>
    <property type="match status" value="1"/>
</dbReference>
<evidence type="ECO:0000256" key="2">
    <source>
        <dbReference type="ARBA" id="ARBA00023002"/>
    </source>
</evidence>
<keyword evidence="4" id="KW-1185">Reference proteome</keyword>
<dbReference type="Proteomes" id="UP000072741">
    <property type="component" value="Unassembled WGS sequence"/>
</dbReference>
<dbReference type="Pfam" id="PF00866">
    <property type="entry name" value="Ring_hydroxyl_B"/>
    <property type="match status" value="1"/>
</dbReference>
<keyword evidence="3" id="KW-0223">Dioxygenase</keyword>
<dbReference type="Gene3D" id="3.10.450.50">
    <property type="match status" value="1"/>
</dbReference>